<dbReference type="GO" id="GO:0003755">
    <property type="term" value="F:peptidyl-prolyl cis-trans isomerase activity"/>
    <property type="evidence" value="ECO:0007669"/>
    <property type="project" value="UniProtKB-KW"/>
</dbReference>
<dbReference type="GO" id="GO:0005886">
    <property type="term" value="C:plasma membrane"/>
    <property type="evidence" value="ECO:0007669"/>
    <property type="project" value="UniProtKB-SubCell"/>
</dbReference>
<dbReference type="PROSITE" id="PS50198">
    <property type="entry name" value="PPIC_PPIASE_2"/>
    <property type="match status" value="1"/>
</dbReference>
<evidence type="ECO:0000256" key="10">
    <source>
        <dbReference type="ARBA" id="ARBA00031484"/>
    </source>
</evidence>
<evidence type="ECO:0000256" key="3">
    <source>
        <dbReference type="ARBA" id="ARBA00022475"/>
    </source>
</evidence>
<evidence type="ECO:0000256" key="4">
    <source>
        <dbReference type="ARBA" id="ARBA00022519"/>
    </source>
</evidence>
<evidence type="ECO:0000256" key="11">
    <source>
        <dbReference type="ARBA" id="ARBA00038408"/>
    </source>
</evidence>
<evidence type="ECO:0000256" key="9">
    <source>
        <dbReference type="ARBA" id="ARBA00030642"/>
    </source>
</evidence>
<name>A0A7X1FTZ2_9SPHN</name>
<evidence type="ECO:0000256" key="6">
    <source>
        <dbReference type="ARBA" id="ARBA00022989"/>
    </source>
</evidence>
<evidence type="ECO:0000259" key="16">
    <source>
        <dbReference type="PROSITE" id="PS50198"/>
    </source>
</evidence>
<keyword evidence="7" id="KW-0472">Membrane</keyword>
<keyword evidence="3" id="KW-1003">Cell membrane</keyword>
<comment type="caution">
    <text evidence="17">The sequence shown here is derived from an EMBL/GenBank/DDBJ whole genome shotgun (WGS) entry which is preliminary data.</text>
</comment>
<evidence type="ECO:0000256" key="15">
    <source>
        <dbReference type="SAM" id="SignalP"/>
    </source>
</evidence>
<dbReference type="RefSeq" id="WP_185664706.1">
    <property type="nucleotide sequence ID" value="NZ_JACLAW010000009.1"/>
</dbReference>
<keyword evidence="14" id="KW-0413">Isomerase</keyword>
<evidence type="ECO:0000313" key="17">
    <source>
        <dbReference type="EMBL" id="MBC2666407.1"/>
    </source>
</evidence>
<keyword evidence="8" id="KW-0143">Chaperone</keyword>
<dbReference type="SUPFAM" id="SSF109998">
    <property type="entry name" value="Triger factor/SurA peptide-binding domain-like"/>
    <property type="match status" value="1"/>
</dbReference>
<keyword evidence="14" id="KW-0697">Rotamase</keyword>
<keyword evidence="5" id="KW-0812">Transmembrane</keyword>
<dbReference type="SUPFAM" id="SSF54534">
    <property type="entry name" value="FKBP-like"/>
    <property type="match status" value="1"/>
</dbReference>
<accession>A0A7X1FTZ2</accession>
<keyword evidence="18" id="KW-1185">Reference proteome</keyword>
<feature type="signal peptide" evidence="15">
    <location>
        <begin position="1"/>
        <end position="30"/>
    </location>
</feature>
<dbReference type="InterPro" id="IPR000297">
    <property type="entry name" value="PPIase_PpiC"/>
</dbReference>
<dbReference type="Pfam" id="PF13145">
    <property type="entry name" value="Rotamase_2"/>
    <property type="match status" value="1"/>
</dbReference>
<evidence type="ECO:0000256" key="12">
    <source>
        <dbReference type="ARBA" id="ARBA00040743"/>
    </source>
</evidence>
<protein>
    <recommendedName>
        <fullName evidence="2">Parvulin-like PPIase</fullName>
    </recommendedName>
    <alternativeName>
        <fullName evidence="9">Peptidyl-prolyl cis-trans isomerase plp</fullName>
    </alternativeName>
    <alternativeName>
        <fullName evidence="12">Periplasmic chaperone PpiD</fullName>
    </alternativeName>
    <alternativeName>
        <fullName evidence="13">Periplasmic folding chaperone</fullName>
    </alternativeName>
    <alternativeName>
        <fullName evidence="10">Rotamase plp</fullName>
    </alternativeName>
</protein>
<dbReference type="Proteomes" id="UP000566813">
    <property type="component" value="Unassembled WGS sequence"/>
</dbReference>
<dbReference type="InterPro" id="IPR052029">
    <property type="entry name" value="PpiD_chaperone"/>
</dbReference>
<dbReference type="PANTHER" id="PTHR47529:SF1">
    <property type="entry name" value="PERIPLASMIC CHAPERONE PPID"/>
    <property type="match status" value="1"/>
</dbReference>
<evidence type="ECO:0000256" key="2">
    <source>
        <dbReference type="ARBA" id="ARBA00018370"/>
    </source>
</evidence>
<dbReference type="PANTHER" id="PTHR47529">
    <property type="entry name" value="PEPTIDYL-PROLYL CIS-TRANS ISOMERASE D"/>
    <property type="match status" value="1"/>
</dbReference>
<proteinExistence type="inferred from homology"/>
<comment type="subcellular location">
    <subcellularLocation>
        <location evidence="1">Cell inner membrane</location>
        <topology evidence="1">Single-pass type II membrane protein</topology>
        <orientation evidence="1">Periplasmic side</orientation>
    </subcellularLocation>
</comment>
<gene>
    <name evidence="17" type="ORF">H7F51_12830</name>
</gene>
<evidence type="ECO:0000256" key="7">
    <source>
        <dbReference type="ARBA" id="ARBA00023136"/>
    </source>
</evidence>
<comment type="similarity">
    <text evidence="11">Belongs to the PpiD chaperone family.</text>
</comment>
<dbReference type="AlphaFoldDB" id="A0A7X1FTZ2"/>
<keyword evidence="6" id="KW-1133">Transmembrane helix</keyword>
<dbReference type="Pfam" id="PF13624">
    <property type="entry name" value="SurA_N_3"/>
    <property type="match status" value="1"/>
</dbReference>
<dbReference type="InterPro" id="IPR027304">
    <property type="entry name" value="Trigger_fact/SurA_dom_sf"/>
</dbReference>
<evidence type="ECO:0000256" key="5">
    <source>
        <dbReference type="ARBA" id="ARBA00022692"/>
    </source>
</evidence>
<sequence>MLNIFRSFMKSKVGAALALLFLGLIALAFAAADVTGSGTFGSVTGGDRVASVGKRKISTADLGQAATTGLEQVKQNNPRLTMQAFVAGGGLTEALDQLVDRAAISEFGAEHGVIASDRLVDSELAKIDAFKGIDGKFSTATFKAVLAQRGLNEAAVRQDIADGLVARQLLVPAAFGAKMPQSVVGRYAALLTEQRTGSIALIPSGAFAPKAQPTDADLAAYYSAHRDNFIRPERREIRWAVFDDAAIKNVPAPTEAEIAARYNGNKAQYAATESRKVTQLLLPTEAAAKAVLAEVSGGKTLEAAASAKGLAVAAIGPSTKTQLTTQTNPALADAVFAAAKGAMAGPIKATLGWAILRVDVIDQRPGKTLDQARAEISADLAAQKKRTALSDFSSKIEEEFDNGGSLGDVAKELSLTLQQTEPLTADGKVYTKGTPAPAELARVLQTAFSMEREGQPQLAEIEPGKKFVVFDVARITASAPAPLAEIRGDVASAYLLEKGAAAAKAAAEKVSAQARKGTDLGAALAGLGVAGLPPVQRLNINRQEFSRQANGIPPALGLLFSMAQGTTKVLAAPGGQGWFVVSLAKIVPGTPQQAAPLLASATAELSQMTSREYAEQLRKAMRDAVGFKKNQIAIDAVSRQLTGTGN</sequence>
<organism evidence="17 18">
    <name type="scientific">Novosphingobium flavum</name>
    <dbReference type="NCBI Taxonomy" id="1778672"/>
    <lineage>
        <taxon>Bacteria</taxon>
        <taxon>Pseudomonadati</taxon>
        <taxon>Pseudomonadota</taxon>
        <taxon>Alphaproteobacteria</taxon>
        <taxon>Sphingomonadales</taxon>
        <taxon>Sphingomonadaceae</taxon>
        <taxon>Novosphingobium</taxon>
    </lineage>
</organism>
<reference evidence="17 18" key="1">
    <citation type="submission" date="2020-08" db="EMBL/GenBank/DDBJ databases">
        <title>The genome sequence of type strain Novosphingobium flavum NBRC 111647.</title>
        <authorList>
            <person name="Liu Y."/>
        </authorList>
    </citation>
    <scope>NUCLEOTIDE SEQUENCE [LARGE SCALE GENOMIC DNA]</scope>
    <source>
        <strain evidence="17 18">NBRC 111647</strain>
    </source>
</reference>
<dbReference type="Gene3D" id="1.10.4030.10">
    <property type="entry name" value="Porin chaperone SurA, peptide-binding domain"/>
    <property type="match status" value="1"/>
</dbReference>
<keyword evidence="15" id="KW-0732">Signal</keyword>
<dbReference type="InterPro" id="IPR046357">
    <property type="entry name" value="PPIase_dom_sf"/>
</dbReference>
<dbReference type="Gene3D" id="3.10.50.40">
    <property type="match status" value="1"/>
</dbReference>
<feature type="chain" id="PRO_5030645086" description="Parvulin-like PPIase" evidence="15">
    <location>
        <begin position="31"/>
        <end position="646"/>
    </location>
</feature>
<evidence type="ECO:0000256" key="13">
    <source>
        <dbReference type="ARBA" id="ARBA00042775"/>
    </source>
</evidence>
<evidence type="ECO:0000256" key="1">
    <source>
        <dbReference type="ARBA" id="ARBA00004382"/>
    </source>
</evidence>
<evidence type="ECO:0000313" key="18">
    <source>
        <dbReference type="Proteomes" id="UP000566813"/>
    </source>
</evidence>
<keyword evidence="4" id="KW-0997">Cell inner membrane</keyword>
<feature type="domain" description="PpiC" evidence="16">
    <location>
        <begin position="272"/>
        <end position="360"/>
    </location>
</feature>
<dbReference type="EMBL" id="JACLAW010000009">
    <property type="protein sequence ID" value="MBC2666407.1"/>
    <property type="molecule type" value="Genomic_DNA"/>
</dbReference>
<evidence type="ECO:0000256" key="8">
    <source>
        <dbReference type="ARBA" id="ARBA00023186"/>
    </source>
</evidence>
<evidence type="ECO:0000256" key="14">
    <source>
        <dbReference type="PROSITE-ProRule" id="PRU00278"/>
    </source>
</evidence>